<evidence type="ECO:0000313" key="3">
    <source>
        <dbReference type="Proteomes" id="UP000637578"/>
    </source>
</evidence>
<dbReference type="PANTHER" id="PTHR14359:SF6">
    <property type="entry name" value="PHOSPHOPANTOTHENOYLCYSTEINE DECARBOXYLASE"/>
    <property type="match status" value="1"/>
</dbReference>
<feature type="domain" description="Flavoprotein" evidence="1">
    <location>
        <begin position="21"/>
        <end position="130"/>
    </location>
</feature>
<dbReference type="AlphaFoldDB" id="A0A8J3FTU8"/>
<evidence type="ECO:0000313" key="2">
    <source>
        <dbReference type="EMBL" id="GGM52237.1"/>
    </source>
</evidence>
<dbReference type="GO" id="GO:0071513">
    <property type="term" value="C:phosphopantothenoylcysteine decarboxylase complex"/>
    <property type="evidence" value="ECO:0007669"/>
    <property type="project" value="TreeGrafter"/>
</dbReference>
<dbReference type="Gene3D" id="3.40.50.1950">
    <property type="entry name" value="Flavin prenyltransferase-like"/>
    <property type="match status" value="1"/>
</dbReference>
<reference evidence="2" key="2">
    <citation type="submission" date="2020-09" db="EMBL/GenBank/DDBJ databases">
        <authorList>
            <person name="Sun Q."/>
            <person name="Zhou Y."/>
        </authorList>
    </citation>
    <scope>NUCLEOTIDE SEQUENCE</scope>
    <source>
        <strain evidence="2">CGMCC 4.5737</strain>
    </source>
</reference>
<comment type="caution">
    <text evidence="2">The sequence shown here is derived from an EMBL/GenBank/DDBJ whole genome shotgun (WGS) entry which is preliminary data.</text>
</comment>
<dbReference type="EMBL" id="BMMK01000009">
    <property type="protein sequence ID" value="GGM52237.1"/>
    <property type="molecule type" value="Genomic_DNA"/>
</dbReference>
<dbReference type="RefSeq" id="WP_189056959.1">
    <property type="nucleotide sequence ID" value="NZ_BMMK01000009.1"/>
</dbReference>
<gene>
    <name evidence="2" type="ORF">GCM10012275_23990</name>
</gene>
<dbReference type="Pfam" id="PF02441">
    <property type="entry name" value="Flavoprotein"/>
    <property type="match status" value="1"/>
</dbReference>
<keyword evidence="3" id="KW-1185">Reference proteome</keyword>
<dbReference type="SUPFAM" id="SSF52507">
    <property type="entry name" value="Homo-oligomeric flavin-containing Cys decarboxylases, HFCD"/>
    <property type="match status" value="1"/>
</dbReference>
<dbReference type="InterPro" id="IPR036551">
    <property type="entry name" value="Flavin_trans-like"/>
</dbReference>
<dbReference type="Proteomes" id="UP000637578">
    <property type="component" value="Unassembled WGS sequence"/>
</dbReference>
<dbReference type="GO" id="GO:0004633">
    <property type="term" value="F:phosphopantothenoylcysteine decarboxylase activity"/>
    <property type="evidence" value="ECO:0007669"/>
    <property type="project" value="TreeGrafter"/>
</dbReference>
<dbReference type="GO" id="GO:0015937">
    <property type="term" value="P:coenzyme A biosynthetic process"/>
    <property type="evidence" value="ECO:0007669"/>
    <property type="project" value="TreeGrafter"/>
</dbReference>
<sequence length="186" mass="19623">MSHGVLAVVGSAAGGLQGLRTGLVEPAVDLGWQVGVTLTPTAARWLADLGEIERLAEVTGLPVRWESRLPREPRPHPPADCYVVAPASANTVAKLALGIGDNQALTPVCEGIGTPGVDVVVFPRVNAANARHPAWEGHLATLRGGGVHLVYGPDVWPLYESGEEPDRAMPWATILETVQRTRPNSA</sequence>
<dbReference type="GO" id="GO:0010181">
    <property type="term" value="F:FMN binding"/>
    <property type="evidence" value="ECO:0007669"/>
    <property type="project" value="TreeGrafter"/>
</dbReference>
<dbReference type="InterPro" id="IPR003382">
    <property type="entry name" value="Flavoprotein"/>
</dbReference>
<reference evidence="2" key="1">
    <citation type="journal article" date="2014" name="Int. J. Syst. Evol. Microbiol.">
        <title>Complete genome sequence of Corynebacterium casei LMG S-19264T (=DSM 44701T), isolated from a smear-ripened cheese.</title>
        <authorList>
            <consortium name="US DOE Joint Genome Institute (JGI-PGF)"/>
            <person name="Walter F."/>
            <person name="Albersmeier A."/>
            <person name="Kalinowski J."/>
            <person name="Ruckert C."/>
        </authorList>
    </citation>
    <scope>NUCLEOTIDE SEQUENCE</scope>
    <source>
        <strain evidence="2">CGMCC 4.5737</strain>
    </source>
</reference>
<protein>
    <submittedName>
        <fullName evidence="2">Flavoprotein</fullName>
    </submittedName>
</protein>
<dbReference type="PANTHER" id="PTHR14359">
    <property type="entry name" value="HOMO-OLIGOMERIC FLAVIN CONTAINING CYS DECARBOXYLASE FAMILY"/>
    <property type="match status" value="1"/>
</dbReference>
<evidence type="ECO:0000259" key="1">
    <source>
        <dbReference type="Pfam" id="PF02441"/>
    </source>
</evidence>
<name>A0A8J3FTU8_9PSEU</name>
<organism evidence="2 3">
    <name type="scientific">Longimycelium tulufanense</name>
    <dbReference type="NCBI Taxonomy" id="907463"/>
    <lineage>
        <taxon>Bacteria</taxon>
        <taxon>Bacillati</taxon>
        <taxon>Actinomycetota</taxon>
        <taxon>Actinomycetes</taxon>
        <taxon>Pseudonocardiales</taxon>
        <taxon>Pseudonocardiaceae</taxon>
        <taxon>Longimycelium</taxon>
    </lineage>
</organism>
<accession>A0A8J3FTU8</accession>
<proteinExistence type="predicted"/>